<name>A0ACD5W3D8_AVESA</name>
<evidence type="ECO:0000313" key="2">
    <source>
        <dbReference type="Proteomes" id="UP001732700"/>
    </source>
</evidence>
<proteinExistence type="predicted"/>
<organism evidence="1 2">
    <name type="scientific">Avena sativa</name>
    <name type="common">Oat</name>
    <dbReference type="NCBI Taxonomy" id="4498"/>
    <lineage>
        <taxon>Eukaryota</taxon>
        <taxon>Viridiplantae</taxon>
        <taxon>Streptophyta</taxon>
        <taxon>Embryophyta</taxon>
        <taxon>Tracheophyta</taxon>
        <taxon>Spermatophyta</taxon>
        <taxon>Magnoliopsida</taxon>
        <taxon>Liliopsida</taxon>
        <taxon>Poales</taxon>
        <taxon>Poaceae</taxon>
        <taxon>BOP clade</taxon>
        <taxon>Pooideae</taxon>
        <taxon>Poodae</taxon>
        <taxon>Poeae</taxon>
        <taxon>Poeae Chloroplast Group 1 (Aveneae type)</taxon>
        <taxon>Aveninae</taxon>
        <taxon>Avena</taxon>
    </lineage>
</organism>
<protein>
    <submittedName>
        <fullName evidence="1">Uncharacterized protein</fullName>
    </submittedName>
</protein>
<evidence type="ECO:0000313" key="1">
    <source>
        <dbReference type="EnsemblPlants" id="AVESA.00010b.r2.3DG0568960.1.CDS"/>
    </source>
</evidence>
<sequence length="524" mass="59265">MASSLLLLLPTTSWSMLCILFGLILLLCPAGWLLELLWWKPRRLERVLRAQGLAGTSYSFPAGDLKEHGRLKKEASLPLRCHDIGPCVLPFLHRNVGVHGKTCLSWSGPIPTVAMCDPGLVKEMLSDKLGYFGKPKFPAFTEMLSNGLAEHEGHKWVQHRRIINPAFSLQEIKHTLPAFSACCEELVSRWMERLRPEGTCEIDVWPELKMLSGDAISRTAFSSSYLEGRRVFQLQTEQVKRLVSTFLTNLVPGYLYLPTENNRRMHQIKREIESTLRGIIGKRVQEMEDGTSPKQDILGLLLESNMRNAEEKGEHGPAMTIEEIIEHCKLFYFAGSETTAILLTWTMVVLSMHPEWQVNARKEVLGLFGENKPTYEDLGRLKTVTMILHEVLRLYPPVTLFKRKTYKEAEIGGVRYPAGIMVDIPVLLIHHDPDIWGSNAHEFRPERFAEGIANASRCQGAFLPFGSGPRVCIGQNFAMLEAKIALCMILRHFEFELAPTYTHAPHVLVTLEPMHGAQINLRAI</sequence>
<reference evidence="1" key="2">
    <citation type="submission" date="2025-09" db="UniProtKB">
        <authorList>
            <consortium name="EnsemblPlants"/>
        </authorList>
    </citation>
    <scope>IDENTIFICATION</scope>
</reference>
<reference evidence="1" key="1">
    <citation type="submission" date="2021-05" db="EMBL/GenBank/DDBJ databases">
        <authorList>
            <person name="Scholz U."/>
            <person name="Mascher M."/>
            <person name="Fiebig A."/>
        </authorList>
    </citation>
    <scope>NUCLEOTIDE SEQUENCE [LARGE SCALE GENOMIC DNA]</scope>
</reference>
<accession>A0ACD5W3D8</accession>
<dbReference type="EnsemblPlants" id="AVESA.00010b.r2.3DG0568960.1">
    <property type="protein sequence ID" value="AVESA.00010b.r2.3DG0568960.1.CDS"/>
    <property type="gene ID" value="AVESA.00010b.r2.3DG0568960"/>
</dbReference>
<dbReference type="Proteomes" id="UP001732700">
    <property type="component" value="Chromosome 3D"/>
</dbReference>
<keyword evidence="2" id="KW-1185">Reference proteome</keyword>